<dbReference type="EMBL" id="CDMY01000033">
    <property type="protein sequence ID" value="CEL91925.1"/>
    <property type="molecule type" value="Genomic_DNA"/>
</dbReference>
<reference evidence="3 4" key="1">
    <citation type="submission" date="2014-11" db="EMBL/GenBank/DDBJ databases">
        <authorList>
            <person name="Zhu J."/>
            <person name="Qi W."/>
            <person name="Song R."/>
        </authorList>
    </citation>
    <scope>NUCLEOTIDE SEQUENCE [LARGE SCALE GENOMIC DNA]</scope>
</reference>
<keyword evidence="4" id="KW-1185">Reference proteome</keyword>
<proteinExistence type="predicted"/>
<feature type="region of interest" description="Disordered" evidence="1">
    <location>
        <begin position="123"/>
        <end position="142"/>
    </location>
</feature>
<keyword evidence="2" id="KW-0732">Signal</keyword>
<evidence type="ECO:0000313" key="4">
    <source>
        <dbReference type="Proteomes" id="UP000041254"/>
    </source>
</evidence>
<sequence>MKTSPSGCLCLVGVLLLAATATATPRDSEDNSDVVDLITADIKLSEEWEIDANVTDVDDTTEAPESEDASDSFPSPGPLRGLQTFCGWVIHQAWRKACTSIKLPFQLVYPHQDLFGLRPHVHQQPPPAAALPLPGRRHPAAA</sequence>
<evidence type="ECO:0000256" key="1">
    <source>
        <dbReference type="SAM" id="MobiDB-lite"/>
    </source>
</evidence>
<name>A0A0G4E8U7_VITBC</name>
<dbReference type="Proteomes" id="UP000041254">
    <property type="component" value="Unassembled WGS sequence"/>
</dbReference>
<feature type="chain" id="PRO_5005186855" evidence="2">
    <location>
        <begin position="24"/>
        <end position="142"/>
    </location>
</feature>
<feature type="signal peptide" evidence="2">
    <location>
        <begin position="1"/>
        <end position="23"/>
    </location>
</feature>
<dbReference type="InParanoid" id="A0A0G4E8U7"/>
<gene>
    <name evidence="3" type="ORF">Vbra_6679</name>
</gene>
<dbReference type="VEuPathDB" id="CryptoDB:Vbra_6679"/>
<organism evidence="3 4">
    <name type="scientific">Vitrella brassicaformis (strain CCMP3155)</name>
    <dbReference type="NCBI Taxonomy" id="1169540"/>
    <lineage>
        <taxon>Eukaryota</taxon>
        <taxon>Sar</taxon>
        <taxon>Alveolata</taxon>
        <taxon>Colpodellida</taxon>
        <taxon>Vitrellaceae</taxon>
        <taxon>Vitrella</taxon>
    </lineage>
</organism>
<evidence type="ECO:0000256" key="2">
    <source>
        <dbReference type="SAM" id="SignalP"/>
    </source>
</evidence>
<dbReference type="AlphaFoldDB" id="A0A0G4E8U7"/>
<feature type="compositionally biased region" description="Acidic residues" evidence="1">
    <location>
        <begin position="56"/>
        <end position="70"/>
    </location>
</feature>
<feature type="region of interest" description="Disordered" evidence="1">
    <location>
        <begin position="51"/>
        <end position="77"/>
    </location>
</feature>
<evidence type="ECO:0000313" key="3">
    <source>
        <dbReference type="EMBL" id="CEL91925.1"/>
    </source>
</evidence>
<protein>
    <submittedName>
        <fullName evidence="3">Uncharacterized protein</fullName>
    </submittedName>
</protein>
<accession>A0A0G4E8U7</accession>